<dbReference type="Pfam" id="PF00106">
    <property type="entry name" value="adh_short"/>
    <property type="match status" value="1"/>
</dbReference>
<dbReference type="Gene3D" id="3.40.50.720">
    <property type="entry name" value="NAD(P)-binding Rossmann-like Domain"/>
    <property type="match status" value="1"/>
</dbReference>
<keyword evidence="3" id="KW-0560">Oxidoreductase</keyword>
<reference evidence="4" key="1">
    <citation type="submission" date="2022-11" db="EMBL/GenBank/DDBJ databases">
        <authorList>
            <person name="Petersen C."/>
        </authorList>
    </citation>
    <scope>NUCLEOTIDE SEQUENCE</scope>
    <source>
        <strain evidence="4">IBT 26290</strain>
    </source>
</reference>
<keyword evidence="2" id="KW-0521">NADP</keyword>
<evidence type="ECO:0000313" key="4">
    <source>
        <dbReference type="EMBL" id="KAJ5157629.1"/>
    </source>
</evidence>
<dbReference type="PANTHER" id="PTHR24320:SF152">
    <property type="entry name" value="SHORT-CHAIN DEHYDROGENASE_REDUCTASE FAMILY PROTEIN"/>
    <property type="match status" value="1"/>
</dbReference>
<evidence type="ECO:0000313" key="5">
    <source>
        <dbReference type="Proteomes" id="UP001149163"/>
    </source>
</evidence>
<dbReference type="SUPFAM" id="SSF51735">
    <property type="entry name" value="NAD(P)-binding Rossmann-fold domains"/>
    <property type="match status" value="1"/>
</dbReference>
<dbReference type="AlphaFoldDB" id="A0A9W9HWD9"/>
<evidence type="ECO:0000256" key="3">
    <source>
        <dbReference type="ARBA" id="ARBA00023002"/>
    </source>
</evidence>
<evidence type="ECO:0000256" key="1">
    <source>
        <dbReference type="ARBA" id="ARBA00006484"/>
    </source>
</evidence>
<protein>
    <submittedName>
        <fullName evidence="4">Uncharacterized protein</fullName>
    </submittedName>
</protein>
<dbReference type="OrthoDB" id="191139at2759"/>
<dbReference type="EMBL" id="JAPQKN010000006">
    <property type="protein sequence ID" value="KAJ5157629.1"/>
    <property type="molecule type" value="Genomic_DNA"/>
</dbReference>
<dbReference type="PANTHER" id="PTHR24320">
    <property type="entry name" value="RETINOL DEHYDROGENASE"/>
    <property type="match status" value="1"/>
</dbReference>
<proteinExistence type="inferred from homology"/>
<dbReference type="RefSeq" id="XP_056540618.1">
    <property type="nucleotide sequence ID" value="XM_056690853.1"/>
</dbReference>
<sequence length="307" mass="33200">MSARSTHSHFPYKPTNATPVLLAGSVRGELAATTADALSHGGAGCIVFTGRSQSEVQPAINHINCKHPKTKILFVTADPDSLANMSEAAQTVKDLAVPIDGIVCYPTVMAAAWQTTRDGIESHFQKNYLAYFVLVNDVRQEAPAPKWEDINFANGERYHCLDAYSQSMFANILFAKSLAQLCRDQSIAAFSANAGNTKTNVQTYVSPEDVASWLQRKKEAGEDLPILLQQAPKSQSQANATILRGLLDPMLAEQSGAFLDNCEVLPLPYLEFPAGEESATALWKQSEVFIEAAGQEQLGLGGSVTPR</sequence>
<organism evidence="4 5">
    <name type="scientific">Penicillium canariense</name>
    <dbReference type="NCBI Taxonomy" id="189055"/>
    <lineage>
        <taxon>Eukaryota</taxon>
        <taxon>Fungi</taxon>
        <taxon>Dikarya</taxon>
        <taxon>Ascomycota</taxon>
        <taxon>Pezizomycotina</taxon>
        <taxon>Eurotiomycetes</taxon>
        <taxon>Eurotiomycetidae</taxon>
        <taxon>Eurotiales</taxon>
        <taxon>Aspergillaceae</taxon>
        <taxon>Penicillium</taxon>
    </lineage>
</organism>
<evidence type="ECO:0000256" key="2">
    <source>
        <dbReference type="ARBA" id="ARBA00022857"/>
    </source>
</evidence>
<dbReference type="InterPro" id="IPR002347">
    <property type="entry name" value="SDR_fam"/>
</dbReference>
<dbReference type="Proteomes" id="UP001149163">
    <property type="component" value="Unassembled WGS sequence"/>
</dbReference>
<name>A0A9W9HWD9_9EURO</name>
<gene>
    <name evidence="4" type="ORF">N7482_008729</name>
</gene>
<dbReference type="GO" id="GO:0016491">
    <property type="term" value="F:oxidoreductase activity"/>
    <property type="evidence" value="ECO:0007669"/>
    <property type="project" value="UniProtKB-KW"/>
</dbReference>
<comment type="similarity">
    <text evidence="1">Belongs to the short-chain dehydrogenases/reductases (SDR) family.</text>
</comment>
<dbReference type="InterPro" id="IPR036291">
    <property type="entry name" value="NAD(P)-bd_dom_sf"/>
</dbReference>
<accession>A0A9W9HWD9</accession>
<keyword evidence="5" id="KW-1185">Reference proteome</keyword>
<reference evidence="4" key="2">
    <citation type="journal article" date="2023" name="IMA Fungus">
        <title>Comparative genomic study of the Penicillium genus elucidates a diverse pangenome and 15 lateral gene transfer events.</title>
        <authorList>
            <person name="Petersen C."/>
            <person name="Sorensen T."/>
            <person name="Nielsen M.R."/>
            <person name="Sondergaard T.E."/>
            <person name="Sorensen J.L."/>
            <person name="Fitzpatrick D.A."/>
            <person name="Frisvad J.C."/>
            <person name="Nielsen K.L."/>
        </authorList>
    </citation>
    <scope>NUCLEOTIDE SEQUENCE</scope>
    <source>
        <strain evidence="4">IBT 26290</strain>
    </source>
</reference>
<dbReference type="GeneID" id="81430029"/>
<comment type="caution">
    <text evidence="4">The sequence shown here is derived from an EMBL/GenBank/DDBJ whole genome shotgun (WGS) entry which is preliminary data.</text>
</comment>